<keyword evidence="6" id="KW-0472">Membrane</keyword>
<dbReference type="InterPro" id="IPR001611">
    <property type="entry name" value="Leu-rich_rpt"/>
</dbReference>
<evidence type="ECO:0000256" key="5">
    <source>
        <dbReference type="ARBA" id="ARBA00023180"/>
    </source>
</evidence>
<keyword evidence="4" id="KW-1015">Disulfide bond</keyword>
<keyword evidence="2" id="KW-0732">Signal</keyword>
<dbReference type="InterPro" id="IPR007110">
    <property type="entry name" value="Ig-like_dom"/>
</dbReference>
<dbReference type="SUPFAM" id="SSF52058">
    <property type="entry name" value="L domain-like"/>
    <property type="match status" value="1"/>
</dbReference>
<dbReference type="InterPro" id="IPR000483">
    <property type="entry name" value="Cys-rich_flank_reg_C"/>
</dbReference>
<dbReference type="InterPro" id="IPR013783">
    <property type="entry name" value="Ig-like_fold"/>
</dbReference>
<feature type="domain" description="Ig-like" evidence="7">
    <location>
        <begin position="488"/>
        <end position="586"/>
    </location>
</feature>
<accession>A0ABM1B5N3</accession>
<sequence length="947" mass="107961">MLSSSTQTRKMKKAEVYTTVLILYVFTCQCSAVIPSHLSQPTLQTMLIGGTSSALKIDHFLHDNDSCPSICKCRSYESHTEVECIVRNLTTLATLPTYTTALTLSRTRLRTLNISFQGLSHLQKLILSHNELKYVNWKFHNFFTKLKLLDLSHNLLYGTLSSNSLHLFESLELLNISYNQLNELPHSLFNKLKSLKLLDLSNNKILEIDLHSFSKLYSLEILDLSVNNLYQVQHDWFSDLKNLKELRLGSNHIQNLSNVVFSALNTLQYLDLSDNKIMSIGMLSFKGLKELRKLNLSMNNISFLQETTLKPLSNLEVLDLSFNLLATLDNLFSSSICLKKLFLSNIKSLSRITKPMFNGLLNLEELQIANSSLSSIAKDAFVPLTKMKVLDIMGSNMITLEKGVFDTLSILQRLNLAGNPWHCDCYMYWLLPWLGDHTNAHLLNPFKTLCFNPSPLAGHTLLDALDKNMVCTNTTVQKNVYKIQYRVGSSAILNCQAEGSPTPNLTWITPQNEVFHWSAVYENTTKFLLTSSPKRTYNVWADSFNHSKDDQFLLLKNGSLFISKIQRMDGGHFRCIASNPLSKEVVNIHVSLDYEFLGNIKIISILVGFALSFGFLLVTLMVILIQFILKRFGIECPCPCGIAYSTKAQHIKRMLENMEGYRRQQLDRLRDHYSVQVQRIKNNCIQQMEKLREGYSLQTERIRDICDYGTQHIDRIRDNYYQQVQRVRDYSTGQIDRLRENYVFQRNRIRKFSAHQLYKLRENYKVQQQHLNKILENLNLESCRNVCARTDSIMFEPEILVEPVFVPAINNVALAQLQYCSQKDQGDNSSQTSAYFTPDETGSQVSDQNDFICSALPEEVHQVQSNGSASSSPLSIVSNNLSITATMETANTPANSQATLTNERISIFVGKQTADACKAEKDRKKTIISLTPGTRLHRSRSLPETRV</sequence>
<keyword evidence="1" id="KW-0433">Leucine-rich repeat</keyword>
<dbReference type="Pfam" id="PF13927">
    <property type="entry name" value="Ig_3"/>
    <property type="match status" value="1"/>
</dbReference>
<dbReference type="SMART" id="SM00082">
    <property type="entry name" value="LRRCT"/>
    <property type="match status" value="1"/>
</dbReference>
<reference evidence="9" key="1">
    <citation type="submission" date="2025-08" db="UniProtKB">
        <authorList>
            <consortium name="RefSeq"/>
        </authorList>
    </citation>
    <scope>IDENTIFICATION</scope>
    <source>
        <tissue evidence="9">Muscle</tissue>
    </source>
</reference>
<dbReference type="Pfam" id="PF13855">
    <property type="entry name" value="LRR_8"/>
    <property type="match status" value="3"/>
</dbReference>
<dbReference type="InterPro" id="IPR003599">
    <property type="entry name" value="Ig_sub"/>
</dbReference>
<dbReference type="SMART" id="SM00369">
    <property type="entry name" value="LRR_TYP"/>
    <property type="match status" value="10"/>
</dbReference>
<feature type="transmembrane region" description="Helical" evidence="6">
    <location>
        <begin position="602"/>
        <end position="625"/>
    </location>
</feature>
<organism evidence="8 9">
    <name type="scientific">Limulus polyphemus</name>
    <name type="common">Atlantic horseshoe crab</name>
    <dbReference type="NCBI Taxonomy" id="6850"/>
    <lineage>
        <taxon>Eukaryota</taxon>
        <taxon>Metazoa</taxon>
        <taxon>Ecdysozoa</taxon>
        <taxon>Arthropoda</taxon>
        <taxon>Chelicerata</taxon>
        <taxon>Merostomata</taxon>
        <taxon>Xiphosura</taxon>
        <taxon>Limulidae</taxon>
        <taxon>Limulus</taxon>
    </lineage>
</organism>
<gene>
    <name evidence="9" type="primary">LOC106460182</name>
</gene>
<dbReference type="PROSITE" id="PS50835">
    <property type="entry name" value="IG_LIKE"/>
    <property type="match status" value="1"/>
</dbReference>
<dbReference type="GeneID" id="106460182"/>
<proteinExistence type="predicted"/>
<dbReference type="InterPro" id="IPR003598">
    <property type="entry name" value="Ig_sub2"/>
</dbReference>
<dbReference type="InterPro" id="IPR036179">
    <property type="entry name" value="Ig-like_dom_sf"/>
</dbReference>
<dbReference type="InterPro" id="IPR003591">
    <property type="entry name" value="Leu-rich_rpt_typical-subtyp"/>
</dbReference>
<dbReference type="SUPFAM" id="SSF48726">
    <property type="entry name" value="Immunoglobulin"/>
    <property type="match status" value="1"/>
</dbReference>
<dbReference type="Proteomes" id="UP000694941">
    <property type="component" value="Unplaced"/>
</dbReference>
<evidence type="ECO:0000256" key="1">
    <source>
        <dbReference type="ARBA" id="ARBA00022614"/>
    </source>
</evidence>
<name>A0ABM1B5N3_LIMPO</name>
<dbReference type="PRINTS" id="PR00019">
    <property type="entry name" value="LEURICHRPT"/>
</dbReference>
<evidence type="ECO:0000256" key="4">
    <source>
        <dbReference type="ARBA" id="ARBA00023157"/>
    </source>
</evidence>
<evidence type="ECO:0000256" key="6">
    <source>
        <dbReference type="SAM" id="Phobius"/>
    </source>
</evidence>
<dbReference type="InterPro" id="IPR050467">
    <property type="entry name" value="LRFN"/>
</dbReference>
<dbReference type="PANTHER" id="PTHR45842">
    <property type="entry name" value="SYNAPTIC ADHESION-LIKE MOLECULE SALM"/>
    <property type="match status" value="1"/>
</dbReference>
<dbReference type="InterPro" id="IPR000372">
    <property type="entry name" value="LRRNT"/>
</dbReference>
<evidence type="ECO:0000256" key="3">
    <source>
        <dbReference type="ARBA" id="ARBA00022737"/>
    </source>
</evidence>
<dbReference type="Gene3D" id="3.80.10.10">
    <property type="entry name" value="Ribonuclease Inhibitor"/>
    <property type="match status" value="2"/>
</dbReference>
<evidence type="ECO:0000259" key="7">
    <source>
        <dbReference type="PROSITE" id="PS50835"/>
    </source>
</evidence>
<dbReference type="SMART" id="SM00409">
    <property type="entry name" value="IG"/>
    <property type="match status" value="1"/>
</dbReference>
<evidence type="ECO:0000313" key="8">
    <source>
        <dbReference type="Proteomes" id="UP000694941"/>
    </source>
</evidence>
<dbReference type="SMART" id="SM00408">
    <property type="entry name" value="IGc2"/>
    <property type="match status" value="1"/>
</dbReference>
<protein>
    <submittedName>
        <fullName evidence="9">Leucine-rich repeat neuronal protein 1-like</fullName>
    </submittedName>
</protein>
<keyword evidence="5" id="KW-0325">Glycoprotein</keyword>
<dbReference type="SMART" id="SM00365">
    <property type="entry name" value="LRR_SD22"/>
    <property type="match status" value="5"/>
</dbReference>
<dbReference type="PROSITE" id="PS51450">
    <property type="entry name" value="LRR"/>
    <property type="match status" value="5"/>
</dbReference>
<dbReference type="PANTHER" id="PTHR45842:SF12">
    <property type="entry name" value="KEKKON 5, ISOFORM A"/>
    <property type="match status" value="1"/>
</dbReference>
<keyword evidence="8" id="KW-1185">Reference proteome</keyword>
<keyword evidence="3" id="KW-0677">Repeat</keyword>
<dbReference type="InterPro" id="IPR032675">
    <property type="entry name" value="LRR_dom_sf"/>
</dbReference>
<keyword evidence="6" id="KW-0812">Transmembrane</keyword>
<dbReference type="RefSeq" id="XP_013775323.1">
    <property type="nucleotide sequence ID" value="XM_013919869.2"/>
</dbReference>
<evidence type="ECO:0000256" key="2">
    <source>
        <dbReference type="ARBA" id="ARBA00022729"/>
    </source>
</evidence>
<keyword evidence="6" id="KW-1133">Transmembrane helix</keyword>
<dbReference type="Gene3D" id="2.60.40.10">
    <property type="entry name" value="Immunoglobulins"/>
    <property type="match status" value="1"/>
</dbReference>
<dbReference type="Pfam" id="PF00560">
    <property type="entry name" value="LRR_1"/>
    <property type="match status" value="1"/>
</dbReference>
<dbReference type="SMART" id="SM00013">
    <property type="entry name" value="LRRNT"/>
    <property type="match status" value="1"/>
</dbReference>
<evidence type="ECO:0000313" key="9">
    <source>
        <dbReference type="RefSeq" id="XP_013775323.1"/>
    </source>
</evidence>